<comment type="caution">
    <text evidence="2">The sequence shown here is derived from an EMBL/GenBank/DDBJ whole genome shotgun (WGS) entry which is preliminary data.</text>
</comment>
<gene>
    <name evidence="2" type="ORF">DEBURN_LOCUS10093</name>
</gene>
<dbReference type="EMBL" id="CAJVPK010002494">
    <property type="protein sequence ID" value="CAG8613898.1"/>
    <property type="molecule type" value="Genomic_DNA"/>
</dbReference>
<sequence>MATLYNDYDTDLDSYSSVSGKCSTSASSATTATQSEDENASVSKPLVRMSDELKKFRRLWWDQGNLHPKADWDNVKLPYLLAESITFEEYERRGDMFNVHGCWEWRNGKVIIIELPSDPHEICISSISRELMHRCGSVIQTDAEIYGLGSIRTRVGGSGKEADASFSPEKPDVTSPNGRDGNNKPWPNIVIEVAYSETVQHVMDKVQNYWLHPNRAHDVIVVKINPVPRGQVPMRMRAWHFCVSDGRLPNGTVPARNMFEFGTQDEFGNALNIQQGARIISIQLDCLYHDLLPNIQIPRKTLPDPIELDFFFVQRAIFRMTKFYSSLCILPTDGTHLANEP</sequence>
<dbReference type="OrthoDB" id="2394456at2759"/>
<evidence type="ECO:0000313" key="2">
    <source>
        <dbReference type="EMBL" id="CAG8613898.1"/>
    </source>
</evidence>
<evidence type="ECO:0000313" key="3">
    <source>
        <dbReference type="Proteomes" id="UP000789706"/>
    </source>
</evidence>
<name>A0A9N9GJZ8_9GLOM</name>
<dbReference type="AlphaFoldDB" id="A0A9N9GJZ8"/>
<accession>A0A9N9GJZ8</accession>
<protein>
    <submittedName>
        <fullName evidence="2">9735_t:CDS:1</fullName>
    </submittedName>
</protein>
<organism evidence="2 3">
    <name type="scientific">Diversispora eburnea</name>
    <dbReference type="NCBI Taxonomy" id="1213867"/>
    <lineage>
        <taxon>Eukaryota</taxon>
        <taxon>Fungi</taxon>
        <taxon>Fungi incertae sedis</taxon>
        <taxon>Mucoromycota</taxon>
        <taxon>Glomeromycotina</taxon>
        <taxon>Glomeromycetes</taxon>
        <taxon>Diversisporales</taxon>
        <taxon>Diversisporaceae</taxon>
        <taxon>Diversispora</taxon>
    </lineage>
</organism>
<evidence type="ECO:0000256" key="1">
    <source>
        <dbReference type="SAM" id="MobiDB-lite"/>
    </source>
</evidence>
<proteinExistence type="predicted"/>
<feature type="region of interest" description="Disordered" evidence="1">
    <location>
        <begin position="156"/>
        <end position="182"/>
    </location>
</feature>
<dbReference type="InterPro" id="IPR012296">
    <property type="entry name" value="Nuclease_put_TT1808"/>
</dbReference>
<feature type="non-terminal residue" evidence="2">
    <location>
        <position position="341"/>
    </location>
</feature>
<keyword evidence="3" id="KW-1185">Reference proteome</keyword>
<reference evidence="2" key="1">
    <citation type="submission" date="2021-06" db="EMBL/GenBank/DDBJ databases">
        <authorList>
            <person name="Kallberg Y."/>
            <person name="Tangrot J."/>
            <person name="Rosling A."/>
        </authorList>
    </citation>
    <scope>NUCLEOTIDE SEQUENCE</scope>
    <source>
        <strain evidence="2">AZ414A</strain>
    </source>
</reference>
<dbReference type="Proteomes" id="UP000789706">
    <property type="component" value="Unassembled WGS sequence"/>
</dbReference>
<dbReference type="Gene3D" id="3.90.1570.10">
    <property type="entry name" value="tt1808, chain A"/>
    <property type="match status" value="1"/>
</dbReference>